<evidence type="ECO:0000256" key="1">
    <source>
        <dbReference type="SAM" id="Phobius"/>
    </source>
</evidence>
<evidence type="ECO:0000313" key="3">
    <source>
        <dbReference type="Proteomes" id="UP001059480"/>
    </source>
</evidence>
<keyword evidence="1" id="KW-1133">Transmembrane helix</keyword>
<organism evidence="2 3">
    <name type="scientific">Granulicatella seriolae</name>
    <dbReference type="NCBI Taxonomy" id="2967226"/>
    <lineage>
        <taxon>Bacteria</taxon>
        <taxon>Bacillati</taxon>
        <taxon>Bacillota</taxon>
        <taxon>Bacilli</taxon>
        <taxon>Lactobacillales</taxon>
        <taxon>Carnobacteriaceae</taxon>
        <taxon>Granulicatella</taxon>
    </lineage>
</organism>
<reference evidence="2" key="1">
    <citation type="submission" date="2022-07" db="EMBL/GenBank/DDBJ databases">
        <authorList>
            <person name="Jung M.-Y."/>
            <person name="Lee M."/>
        </authorList>
    </citation>
    <scope>NUCLEOTIDE SEQUENCE</scope>
    <source>
        <strain evidence="2">S8</strain>
    </source>
</reference>
<evidence type="ECO:0000313" key="2">
    <source>
        <dbReference type="EMBL" id="MCQ9210681.1"/>
    </source>
</evidence>
<feature type="transmembrane region" description="Helical" evidence="1">
    <location>
        <begin position="27"/>
        <end position="43"/>
    </location>
</feature>
<sequence length="51" mass="5705">MEKWGLFLCAIGFLSIASSPILPSPRLVIIMGFVEIVVGYIVMRRAKPKKK</sequence>
<name>A0ABT1WQA9_9LACT</name>
<keyword evidence="1" id="KW-0812">Transmembrane</keyword>
<accession>A0ABT1WQA9</accession>
<keyword evidence="3" id="KW-1185">Reference proteome</keyword>
<dbReference type="RefSeq" id="WP_256945793.1">
    <property type="nucleotide sequence ID" value="NZ_JANHNZ010000011.1"/>
</dbReference>
<keyword evidence="1" id="KW-0472">Membrane</keyword>
<reference evidence="2" key="2">
    <citation type="journal article" date="2023" name="Curr. Microbiol.">
        <title>Granulicatella seriolae sp. nov., a Novel Facultative Anaerobe Isolated from Yellowtail Marine Fish.</title>
        <authorList>
            <person name="Lee M."/>
            <person name="Choi Y.J."/>
            <person name="Farooq A."/>
            <person name="Jeong J.B."/>
            <person name="Jung M.Y."/>
        </authorList>
    </citation>
    <scope>NUCLEOTIDE SEQUENCE</scope>
    <source>
        <strain evidence="2">S8</strain>
    </source>
</reference>
<dbReference type="EMBL" id="JANHNZ010000011">
    <property type="protein sequence ID" value="MCQ9210681.1"/>
    <property type="molecule type" value="Genomic_DNA"/>
</dbReference>
<comment type="caution">
    <text evidence="2">The sequence shown here is derived from an EMBL/GenBank/DDBJ whole genome shotgun (WGS) entry which is preliminary data.</text>
</comment>
<gene>
    <name evidence="2" type="ORF">NPA36_08985</name>
</gene>
<reference evidence="2" key="3">
    <citation type="journal article" date="2023" name="Microbiol. Resour. Announc.">
        <title>Draft Genome Sequence of Granulicatella sp. Strain S8, Isolated from a Marine Fish, Seriola quinqueradiata.</title>
        <authorList>
            <person name="Lee M."/>
            <person name="Farooq A."/>
            <person name="Jeong J.B."/>
            <person name="Jung M.Y."/>
        </authorList>
    </citation>
    <scope>NUCLEOTIDE SEQUENCE</scope>
    <source>
        <strain evidence="2">S8</strain>
    </source>
</reference>
<proteinExistence type="predicted"/>
<protein>
    <submittedName>
        <fullName evidence="2">Uncharacterized protein</fullName>
    </submittedName>
</protein>
<dbReference type="Proteomes" id="UP001059480">
    <property type="component" value="Unassembled WGS sequence"/>
</dbReference>